<evidence type="ECO:0000256" key="3">
    <source>
        <dbReference type="ARBA" id="ARBA00023295"/>
    </source>
</evidence>
<dbReference type="Proteomes" id="UP000284706">
    <property type="component" value="Unassembled WGS sequence"/>
</dbReference>
<evidence type="ECO:0000256" key="2">
    <source>
        <dbReference type="ARBA" id="ARBA00022801"/>
    </source>
</evidence>
<dbReference type="InterPro" id="IPR052066">
    <property type="entry name" value="Glycosphingolipid_Hydrolases"/>
</dbReference>
<feature type="compositionally biased region" description="Polar residues" evidence="4">
    <location>
        <begin position="338"/>
        <end position="349"/>
    </location>
</feature>
<dbReference type="AlphaFoldDB" id="A0A409X8H3"/>
<comment type="similarity">
    <text evidence="1">Belongs to the glycosyl hydrolase 5 (cellulase A) family.</text>
</comment>
<dbReference type="InParanoid" id="A0A409X8H3"/>
<evidence type="ECO:0000256" key="1">
    <source>
        <dbReference type="ARBA" id="ARBA00005641"/>
    </source>
</evidence>
<dbReference type="PANTHER" id="PTHR31308">
    <property type="match status" value="1"/>
</dbReference>
<evidence type="ECO:0000313" key="6">
    <source>
        <dbReference type="EMBL" id="PPQ87098.1"/>
    </source>
</evidence>
<protein>
    <recommendedName>
        <fullName evidence="5">Glycoside hydrolase family 5 C-terminal domain-containing protein</fullName>
    </recommendedName>
</protein>
<keyword evidence="7" id="KW-1185">Reference proteome</keyword>
<feature type="domain" description="Glycoside hydrolase family 5 C-terminal" evidence="5">
    <location>
        <begin position="296"/>
        <end position="403"/>
    </location>
</feature>
<feature type="region of interest" description="Disordered" evidence="4">
    <location>
        <begin position="331"/>
        <end position="351"/>
    </location>
</feature>
<comment type="caution">
    <text evidence="6">The sequence shown here is derived from an EMBL/GenBank/DDBJ whole genome shotgun (WGS) entry which is preliminary data.</text>
</comment>
<feature type="compositionally biased region" description="Polar residues" evidence="4">
    <location>
        <begin position="271"/>
        <end position="282"/>
    </location>
</feature>
<dbReference type="GO" id="GO:1904462">
    <property type="term" value="P:ergosteryl 3-beta-D-glucoside catabolic process"/>
    <property type="evidence" value="ECO:0007669"/>
    <property type="project" value="TreeGrafter"/>
</dbReference>
<dbReference type="Pfam" id="PF18564">
    <property type="entry name" value="Glyco_hydro_5_C"/>
    <property type="match status" value="1"/>
</dbReference>
<dbReference type="InterPro" id="IPR017853">
    <property type="entry name" value="GH"/>
</dbReference>
<evidence type="ECO:0000259" key="5">
    <source>
        <dbReference type="Pfam" id="PF18564"/>
    </source>
</evidence>
<dbReference type="OrthoDB" id="9971853at2759"/>
<dbReference type="GO" id="GO:0050295">
    <property type="term" value="F:steryl-beta-glucosidase activity"/>
    <property type="evidence" value="ECO:0007669"/>
    <property type="project" value="TreeGrafter"/>
</dbReference>
<dbReference type="InterPro" id="IPR041036">
    <property type="entry name" value="GH5_C"/>
</dbReference>
<accession>A0A409X8H3</accession>
<reference evidence="6 7" key="1">
    <citation type="journal article" date="2018" name="Evol. Lett.">
        <title>Horizontal gene cluster transfer increased hallucinogenic mushroom diversity.</title>
        <authorList>
            <person name="Reynolds H.T."/>
            <person name="Vijayakumar V."/>
            <person name="Gluck-Thaler E."/>
            <person name="Korotkin H.B."/>
            <person name="Matheny P.B."/>
            <person name="Slot J.C."/>
        </authorList>
    </citation>
    <scope>NUCLEOTIDE SEQUENCE [LARGE SCALE GENOMIC DNA]</scope>
    <source>
        <strain evidence="6 7">SRW20</strain>
    </source>
</reference>
<dbReference type="InterPro" id="IPR013780">
    <property type="entry name" value="Glyco_hydro_b"/>
</dbReference>
<organism evidence="6 7">
    <name type="scientific">Gymnopilus dilepis</name>
    <dbReference type="NCBI Taxonomy" id="231916"/>
    <lineage>
        <taxon>Eukaryota</taxon>
        <taxon>Fungi</taxon>
        <taxon>Dikarya</taxon>
        <taxon>Basidiomycota</taxon>
        <taxon>Agaricomycotina</taxon>
        <taxon>Agaricomycetes</taxon>
        <taxon>Agaricomycetidae</taxon>
        <taxon>Agaricales</taxon>
        <taxon>Agaricineae</taxon>
        <taxon>Hymenogastraceae</taxon>
        <taxon>Gymnopilus</taxon>
    </lineage>
</organism>
<dbReference type="EMBL" id="NHYE01003950">
    <property type="protein sequence ID" value="PPQ87098.1"/>
    <property type="molecule type" value="Genomic_DNA"/>
</dbReference>
<dbReference type="PANTHER" id="PTHR31308:SF5">
    <property type="entry name" value="ERGOSTERYL-BETA-GLUCOSIDASE"/>
    <property type="match status" value="1"/>
</dbReference>
<sequence length="442" mass="49934">MPTKLTHHTLLNSAGVKAWHADGPTGGRCLWEYHDVWRWDTVQDKAVVLRENYFKVDPETGRKVDWGLDFYLPLIKKWSERVRKASSADKLVFIEPIPNEFCPSTWTKDKVPPNLVFAPHWYDLNALFAKAFGNFTVNVQGISRGMFPLKAFYWGHKGARDNFSLQIRNIVEKGYLALGENPVLIGECGIPMDMNKGDAFRTGNFEPQMRMMDAMITALDRSLVGFTLWNYNPDNDDFKGDDWNGENFSWFSRSRASPSLSSFPSSPSSLTQDSPALDQTSPALDEGGRILPSLVRPYPAKTAGIPLRFEYEMNDGSFSYEWADPVSDAASSSSIVPQTSTPSVSNPPLTLTRPLRSRETEIFLPSLLTRGRKVLVEGLDEERGDRWVYDERRQTLFVVTGTVGGEGEKGGRRQTHRIRVSLEPPLNRAFVVNDFWSDFGAY</sequence>
<dbReference type="Gene3D" id="3.20.20.80">
    <property type="entry name" value="Glycosidases"/>
    <property type="match status" value="1"/>
</dbReference>
<proteinExistence type="inferred from homology"/>
<keyword evidence="2" id="KW-0378">Hydrolase</keyword>
<feature type="compositionally biased region" description="Low complexity" evidence="4">
    <location>
        <begin position="254"/>
        <end position="270"/>
    </location>
</feature>
<dbReference type="STRING" id="231916.A0A409X8H3"/>
<dbReference type="Gene3D" id="2.60.40.1180">
    <property type="entry name" value="Golgi alpha-mannosidase II"/>
    <property type="match status" value="1"/>
</dbReference>
<dbReference type="SUPFAM" id="SSF51445">
    <property type="entry name" value="(Trans)glycosidases"/>
    <property type="match status" value="1"/>
</dbReference>
<gene>
    <name evidence="6" type="ORF">CVT26_011832</name>
</gene>
<evidence type="ECO:0000256" key="4">
    <source>
        <dbReference type="SAM" id="MobiDB-lite"/>
    </source>
</evidence>
<evidence type="ECO:0000313" key="7">
    <source>
        <dbReference type="Proteomes" id="UP000284706"/>
    </source>
</evidence>
<name>A0A409X8H3_9AGAR</name>
<feature type="region of interest" description="Disordered" evidence="4">
    <location>
        <begin position="254"/>
        <end position="290"/>
    </location>
</feature>
<keyword evidence="3" id="KW-0326">Glycosidase</keyword>
<feature type="non-terminal residue" evidence="6">
    <location>
        <position position="442"/>
    </location>
</feature>